<sequence length="137" mass="16405">MNNKKRYVAPSTSRVSGEMVKANWIKSLRRNRRRTEHLREQRDERIVKYHYGYEKGKYVMMTMGMRRVSTNDDPTMCLLTISMRRVSTNDDPIHTLSEEVIPTLSEDERKDVEFERALEEDEELKNEVQQVEDDYDE</sequence>
<dbReference type="EMBL" id="JABWDY010022040">
    <property type="protein sequence ID" value="KAF5191990.1"/>
    <property type="molecule type" value="Genomic_DNA"/>
</dbReference>
<dbReference type="Proteomes" id="UP000554482">
    <property type="component" value="Unassembled WGS sequence"/>
</dbReference>
<comment type="caution">
    <text evidence="2">The sequence shown here is derived from an EMBL/GenBank/DDBJ whole genome shotgun (WGS) entry which is preliminary data.</text>
</comment>
<feature type="region of interest" description="Disordered" evidence="1">
    <location>
        <begin position="116"/>
        <end position="137"/>
    </location>
</feature>
<evidence type="ECO:0000313" key="3">
    <source>
        <dbReference type="Proteomes" id="UP000554482"/>
    </source>
</evidence>
<evidence type="ECO:0000313" key="2">
    <source>
        <dbReference type="EMBL" id="KAF5191990.1"/>
    </source>
</evidence>
<feature type="compositionally biased region" description="Acidic residues" evidence="1">
    <location>
        <begin position="118"/>
        <end position="137"/>
    </location>
</feature>
<organism evidence="2 3">
    <name type="scientific">Thalictrum thalictroides</name>
    <name type="common">Rue-anemone</name>
    <name type="synonym">Anemone thalictroides</name>
    <dbReference type="NCBI Taxonomy" id="46969"/>
    <lineage>
        <taxon>Eukaryota</taxon>
        <taxon>Viridiplantae</taxon>
        <taxon>Streptophyta</taxon>
        <taxon>Embryophyta</taxon>
        <taxon>Tracheophyta</taxon>
        <taxon>Spermatophyta</taxon>
        <taxon>Magnoliopsida</taxon>
        <taxon>Ranunculales</taxon>
        <taxon>Ranunculaceae</taxon>
        <taxon>Thalictroideae</taxon>
        <taxon>Thalictrum</taxon>
    </lineage>
</organism>
<feature type="region of interest" description="Disordered" evidence="1">
    <location>
        <begin position="89"/>
        <end position="108"/>
    </location>
</feature>
<proteinExistence type="predicted"/>
<accession>A0A7J6W632</accession>
<evidence type="ECO:0000256" key="1">
    <source>
        <dbReference type="SAM" id="MobiDB-lite"/>
    </source>
</evidence>
<gene>
    <name evidence="2" type="ORF">FRX31_018422</name>
</gene>
<name>A0A7J6W632_THATH</name>
<dbReference type="AlphaFoldDB" id="A0A7J6W632"/>
<protein>
    <submittedName>
        <fullName evidence="2">Uncharacterized protein</fullName>
    </submittedName>
</protein>
<reference evidence="2 3" key="1">
    <citation type="submission" date="2020-06" db="EMBL/GenBank/DDBJ databases">
        <title>Transcriptomic and genomic resources for Thalictrum thalictroides and T. hernandezii: Facilitating candidate gene discovery in an emerging model plant lineage.</title>
        <authorList>
            <person name="Arias T."/>
            <person name="Riano-Pachon D.M."/>
            <person name="Di Stilio V.S."/>
        </authorList>
    </citation>
    <scope>NUCLEOTIDE SEQUENCE [LARGE SCALE GENOMIC DNA]</scope>
    <source>
        <strain evidence="3">cv. WT478/WT964</strain>
        <tissue evidence="2">Leaves</tissue>
    </source>
</reference>
<keyword evidence="3" id="KW-1185">Reference proteome</keyword>